<keyword evidence="3" id="KW-1003">Cell membrane</keyword>
<dbReference type="CDD" id="cd04590">
    <property type="entry name" value="CBS_pair_CorC_HlyC_assoc"/>
    <property type="match status" value="1"/>
</dbReference>
<protein>
    <recommendedName>
        <fullName evidence="17">HlyC/CorC family transporter</fullName>
    </recommendedName>
</protein>
<dbReference type="SMART" id="SM01091">
    <property type="entry name" value="CorC_HlyC"/>
    <property type="match status" value="1"/>
</dbReference>
<dbReference type="Gene3D" id="3.30.465.10">
    <property type="match status" value="1"/>
</dbReference>
<proteinExistence type="inferred from homology"/>
<feature type="domain" description="CNNM transmembrane" evidence="14">
    <location>
        <begin position="1"/>
        <end position="188"/>
    </location>
</feature>
<dbReference type="SMART" id="SM00116">
    <property type="entry name" value="CBS"/>
    <property type="match status" value="2"/>
</dbReference>
<feature type="transmembrane region" description="Helical" evidence="12">
    <location>
        <begin position="59"/>
        <end position="78"/>
    </location>
</feature>
<dbReference type="InterPro" id="IPR000644">
    <property type="entry name" value="CBS_dom"/>
</dbReference>
<dbReference type="Pfam" id="PF01595">
    <property type="entry name" value="CNNM"/>
    <property type="match status" value="1"/>
</dbReference>
<dbReference type="Gene3D" id="3.10.580.10">
    <property type="entry name" value="CBS-domain"/>
    <property type="match status" value="1"/>
</dbReference>
<dbReference type="AlphaFoldDB" id="D8JW85"/>
<dbReference type="Pfam" id="PF00571">
    <property type="entry name" value="CBS"/>
    <property type="match status" value="2"/>
</dbReference>
<evidence type="ECO:0000256" key="1">
    <source>
        <dbReference type="ARBA" id="ARBA00004651"/>
    </source>
</evidence>
<feature type="transmembrane region" description="Helical" evidence="12">
    <location>
        <begin position="121"/>
        <end position="139"/>
    </location>
</feature>
<evidence type="ECO:0000313" key="16">
    <source>
        <dbReference type="Proteomes" id="UP000002033"/>
    </source>
</evidence>
<dbReference type="EMBL" id="CP002083">
    <property type="protein sequence ID" value="ADJ24964.1"/>
    <property type="molecule type" value="Genomic_DNA"/>
</dbReference>
<comment type="similarity">
    <text evidence="2">Belongs to the UPF0053 family. Hemolysin C subfamily.</text>
</comment>
<evidence type="ECO:0000256" key="11">
    <source>
        <dbReference type="SAM" id="MobiDB-lite"/>
    </source>
</evidence>
<evidence type="ECO:0000256" key="12">
    <source>
        <dbReference type="SAM" id="Phobius"/>
    </source>
</evidence>
<dbReference type="SUPFAM" id="SSF54631">
    <property type="entry name" value="CBS-domain pair"/>
    <property type="match status" value="1"/>
</dbReference>
<evidence type="ECO:0000256" key="8">
    <source>
        <dbReference type="ARBA" id="ARBA00023136"/>
    </source>
</evidence>
<feature type="domain" description="CBS" evidence="13">
    <location>
        <begin position="273"/>
        <end position="332"/>
    </location>
</feature>
<dbReference type="InterPro" id="IPR036318">
    <property type="entry name" value="FAD-bd_PCMH-like_sf"/>
</dbReference>
<dbReference type="PANTHER" id="PTHR22777:SF32">
    <property type="entry name" value="UPF0053 INNER MEMBRANE PROTEIN YFJD"/>
    <property type="match status" value="1"/>
</dbReference>
<dbReference type="PROSITE" id="PS51846">
    <property type="entry name" value="CNNM"/>
    <property type="match status" value="1"/>
</dbReference>
<gene>
    <name evidence="15" type="ordered locus">Hden_3169</name>
</gene>
<name>D8JW85_HYPDA</name>
<evidence type="ECO:0008006" key="17">
    <source>
        <dbReference type="Google" id="ProtNLM"/>
    </source>
</evidence>
<evidence type="ECO:0000256" key="3">
    <source>
        <dbReference type="ARBA" id="ARBA00022475"/>
    </source>
</evidence>
<evidence type="ECO:0000256" key="4">
    <source>
        <dbReference type="ARBA" id="ARBA00022692"/>
    </source>
</evidence>
<dbReference type="RefSeq" id="WP_013217123.1">
    <property type="nucleotide sequence ID" value="NC_014313.1"/>
</dbReference>
<dbReference type="OrthoDB" id="9797674at2"/>
<sequence>MSIAISIVAIFILIVLSAFFNGSETALTAASRARMHALEEDGNSSAALVNRVLSRPEKMIGTVLLGNTLVDVFAAALASNVAVNLYGEVGVAYATGMITILIVIFAAVLPKTYALAYADRVALIVAPPMRGLIYILTPFTKAIEYVVRNLLKLTPGKADDEANILAAHEEIRGTIDLQAKEGTVAKGDAEMLGGILDLGDLQVADIMVHRTKMETVNADDPPAKILDQLMKSQFTRVPIWKEEPENIVGVLHTKDLLLALSRTGWAPETLDIMKSASTPWFVPDTTTLKDQLNQFLKKKTQMALVVDEYGEVQGLITLEDILEEIVGQITDEHDNPDSHIRMQSDGTVNVDGTVAIRDLNRHLDWDLPDDEATTIAGLVIHEAQTIPEPGQVFTFHGYRFEILRKSRNKITAIRIKSLAAATASATGSPPAGATQPKTARG</sequence>
<feature type="transmembrane region" description="Helical" evidence="12">
    <location>
        <begin position="90"/>
        <end position="109"/>
    </location>
</feature>
<evidence type="ECO:0000256" key="10">
    <source>
        <dbReference type="PROSITE-ProRule" id="PRU01193"/>
    </source>
</evidence>
<evidence type="ECO:0000256" key="5">
    <source>
        <dbReference type="ARBA" id="ARBA00022737"/>
    </source>
</evidence>
<evidence type="ECO:0000256" key="6">
    <source>
        <dbReference type="ARBA" id="ARBA00022989"/>
    </source>
</evidence>
<evidence type="ECO:0000259" key="14">
    <source>
        <dbReference type="PROSITE" id="PS51846"/>
    </source>
</evidence>
<dbReference type="PROSITE" id="PS51371">
    <property type="entry name" value="CBS"/>
    <property type="match status" value="2"/>
</dbReference>
<dbReference type="InterPro" id="IPR005170">
    <property type="entry name" value="Transptr-assoc_dom"/>
</dbReference>
<keyword evidence="6 10" id="KW-1133">Transmembrane helix</keyword>
<keyword evidence="5" id="KW-0677">Repeat</keyword>
<dbReference type="InterPro" id="IPR044751">
    <property type="entry name" value="Ion_transp-like_CBS"/>
</dbReference>
<reference evidence="16" key="1">
    <citation type="journal article" date="2011" name="J. Bacteriol.">
        <title>Genome sequences of eight morphologically diverse alphaproteobacteria.</title>
        <authorList>
            <consortium name="US DOE Joint Genome Institute"/>
            <person name="Brown P.J."/>
            <person name="Kysela D.T."/>
            <person name="Buechlein A."/>
            <person name="Hemmerich C."/>
            <person name="Brun Y.V."/>
        </authorList>
    </citation>
    <scope>NUCLEOTIDE SEQUENCE [LARGE SCALE GENOMIC DNA]</scope>
    <source>
        <strain evidence="16">ATCC 51888 / DSM 1869 / NCIB 11706 / TK 0415</strain>
    </source>
</reference>
<dbReference type="HOGENOM" id="CLU_015237_4_1_5"/>
<dbReference type="InterPro" id="IPR016169">
    <property type="entry name" value="FAD-bd_PCMH_sub2"/>
</dbReference>
<dbReference type="STRING" id="582899.Hden_3169"/>
<keyword evidence="4 10" id="KW-0812">Transmembrane</keyword>
<feature type="transmembrane region" description="Helical" evidence="12">
    <location>
        <begin position="6"/>
        <end position="27"/>
    </location>
</feature>
<dbReference type="InterPro" id="IPR002550">
    <property type="entry name" value="CNNM"/>
</dbReference>
<evidence type="ECO:0000256" key="7">
    <source>
        <dbReference type="ARBA" id="ARBA00023122"/>
    </source>
</evidence>
<dbReference type="Pfam" id="PF03471">
    <property type="entry name" value="CorC_HlyC"/>
    <property type="match status" value="1"/>
</dbReference>
<organism evidence="15 16">
    <name type="scientific">Hyphomicrobium denitrificans (strain ATCC 51888 / DSM 1869 / NCIMB 11706 / TK 0415)</name>
    <dbReference type="NCBI Taxonomy" id="582899"/>
    <lineage>
        <taxon>Bacteria</taxon>
        <taxon>Pseudomonadati</taxon>
        <taxon>Pseudomonadota</taxon>
        <taxon>Alphaproteobacteria</taxon>
        <taxon>Hyphomicrobiales</taxon>
        <taxon>Hyphomicrobiaceae</taxon>
        <taxon>Hyphomicrobium</taxon>
    </lineage>
</organism>
<accession>D8JW85</accession>
<dbReference type="GO" id="GO:0050660">
    <property type="term" value="F:flavin adenine dinucleotide binding"/>
    <property type="evidence" value="ECO:0007669"/>
    <property type="project" value="InterPro"/>
</dbReference>
<dbReference type="KEGG" id="hdn:Hden_3169"/>
<feature type="region of interest" description="Disordered" evidence="11">
    <location>
        <begin position="421"/>
        <end position="441"/>
    </location>
</feature>
<evidence type="ECO:0000313" key="15">
    <source>
        <dbReference type="EMBL" id="ADJ24964.1"/>
    </source>
</evidence>
<evidence type="ECO:0000256" key="9">
    <source>
        <dbReference type="PROSITE-ProRule" id="PRU00703"/>
    </source>
</evidence>
<keyword evidence="16" id="KW-1185">Reference proteome</keyword>
<keyword evidence="7 9" id="KW-0129">CBS domain</keyword>
<evidence type="ECO:0000259" key="13">
    <source>
        <dbReference type="PROSITE" id="PS51371"/>
    </source>
</evidence>
<dbReference type="FunFam" id="3.10.580.10:FF:000002">
    <property type="entry name" value="Magnesium/cobalt efflux protein CorC"/>
    <property type="match status" value="1"/>
</dbReference>
<comment type="subcellular location">
    <subcellularLocation>
        <location evidence="1">Cell membrane</location>
        <topology evidence="1">Multi-pass membrane protein</topology>
    </subcellularLocation>
</comment>
<feature type="compositionally biased region" description="Low complexity" evidence="11">
    <location>
        <begin position="421"/>
        <end position="433"/>
    </location>
</feature>
<dbReference type="SUPFAM" id="SSF56176">
    <property type="entry name" value="FAD-binding/transporter-associated domain-like"/>
    <property type="match status" value="1"/>
</dbReference>
<dbReference type="Proteomes" id="UP000002033">
    <property type="component" value="Chromosome"/>
</dbReference>
<dbReference type="GO" id="GO:0005886">
    <property type="term" value="C:plasma membrane"/>
    <property type="evidence" value="ECO:0007669"/>
    <property type="project" value="UniProtKB-SubCell"/>
</dbReference>
<feature type="domain" description="CBS" evidence="13">
    <location>
        <begin position="207"/>
        <end position="268"/>
    </location>
</feature>
<evidence type="ECO:0000256" key="2">
    <source>
        <dbReference type="ARBA" id="ARBA00006446"/>
    </source>
</evidence>
<dbReference type="eggNOG" id="COG4536">
    <property type="taxonomic scope" value="Bacteria"/>
</dbReference>
<dbReference type="PANTHER" id="PTHR22777">
    <property type="entry name" value="HEMOLYSIN-RELATED"/>
    <property type="match status" value="1"/>
</dbReference>
<keyword evidence="8 10" id="KW-0472">Membrane</keyword>
<dbReference type="InterPro" id="IPR046342">
    <property type="entry name" value="CBS_dom_sf"/>
</dbReference>